<proteinExistence type="inferred from homology"/>
<keyword evidence="12" id="KW-1185">Reference proteome</keyword>
<evidence type="ECO:0000256" key="3">
    <source>
        <dbReference type="ARBA" id="ARBA00022448"/>
    </source>
</evidence>
<keyword evidence="4" id="KW-1003">Cell membrane</keyword>
<dbReference type="AlphaFoldDB" id="A0AAD4SAJ1"/>
<keyword evidence="9" id="KW-0472">Membrane</keyword>
<comment type="function">
    <text evidence="10">Mediates both low-affinity uptake and efflux of sugar across the plasma membrane.</text>
</comment>
<evidence type="ECO:0000256" key="5">
    <source>
        <dbReference type="ARBA" id="ARBA00022597"/>
    </source>
</evidence>
<reference evidence="11" key="1">
    <citation type="submission" date="2022-04" db="EMBL/GenBank/DDBJ databases">
        <title>A functionally conserved STORR gene fusion in Papaver species that diverged 16.8 million years ago.</title>
        <authorList>
            <person name="Catania T."/>
        </authorList>
    </citation>
    <scope>NUCLEOTIDE SEQUENCE</scope>
    <source>
        <strain evidence="11">S-188037</strain>
    </source>
</reference>
<dbReference type="InterPro" id="IPR004316">
    <property type="entry name" value="SWEET_rpt"/>
</dbReference>
<protein>
    <recommendedName>
        <fullName evidence="13">Bidirectional sugar transporter SWEET</fullName>
    </recommendedName>
</protein>
<comment type="caution">
    <text evidence="11">The sequence shown here is derived from an EMBL/GenBank/DDBJ whole genome shotgun (WGS) entry which is preliminary data.</text>
</comment>
<keyword evidence="6" id="KW-0812">Transmembrane</keyword>
<dbReference type="EMBL" id="JAJJMB010012717">
    <property type="protein sequence ID" value="KAI3873958.1"/>
    <property type="molecule type" value="Genomic_DNA"/>
</dbReference>
<evidence type="ECO:0000256" key="7">
    <source>
        <dbReference type="ARBA" id="ARBA00022737"/>
    </source>
</evidence>
<evidence type="ECO:0000313" key="11">
    <source>
        <dbReference type="EMBL" id="KAI3873958.1"/>
    </source>
</evidence>
<evidence type="ECO:0000256" key="8">
    <source>
        <dbReference type="ARBA" id="ARBA00022989"/>
    </source>
</evidence>
<keyword evidence="5" id="KW-0762">Sugar transport</keyword>
<name>A0AAD4SAJ1_9MAGN</name>
<evidence type="ECO:0000313" key="12">
    <source>
        <dbReference type="Proteomes" id="UP001202328"/>
    </source>
</evidence>
<dbReference type="PANTHER" id="PTHR10791">
    <property type="entry name" value="RAG1-ACTIVATING PROTEIN 1"/>
    <property type="match status" value="1"/>
</dbReference>
<evidence type="ECO:0008006" key="13">
    <source>
        <dbReference type="Google" id="ProtNLM"/>
    </source>
</evidence>
<comment type="subcellular location">
    <subcellularLocation>
        <location evidence="1">Cell membrane</location>
        <topology evidence="1">Multi-pass membrane protein</topology>
    </subcellularLocation>
</comment>
<dbReference type="PANTHER" id="PTHR10791:SF30">
    <property type="entry name" value="SUGAR TRANSPORTER SWEET1"/>
    <property type="match status" value="1"/>
</dbReference>
<keyword evidence="7" id="KW-0677">Repeat</keyword>
<evidence type="ECO:0000256" key="6">
    <source>
        <dbReference type="ARBA" id="ARBA00022692"/>
    </source>
</evidence>
<evidence type="ECO:0000256" key="10">
    <source>
        <dbReference type="ARBA" id="ARBA00037238"/>
    </source>
</evidence>
<evidence type="ECO:0000256" key="2">
    <source>
        <dbReference type="ARBA" id="ARBA00007809"/>
    </source>
</evidence>
<dbReference type="Gene3D" id="1.20.1280.290">
    <property type="match status" value="1"/>
</dbReference>
<evidence type="ECO:0000256" key="9">
    <source>
        <dbReference type="ARBA" id="ARBA00023136"/>
    </source>
</evidence>
<accession>A0AAD4SAJ1</accession>
<keyword evidence="8" id="KW-1133">Transmembrane helix</keyword>
<sequence length="173" mass="19384">MIGFVFYFEAVVLITLLPKSWSDTAIGLLCVLVNPLLYKVPCNILARVFETKSLEYMSFPGSLHGYMNAGCWLTYGLLRDDPYIITCSTANCVLGIVQLGVYAYYYFNYPQPKSYTVDDALSKLLEIRKINDEKAAAESNDAVSKQKITSKLNDEKIAQKRTFTSTASRCGLN</sequence>
<organism evidence="11 12">
    <name type="scientific">Papaver atlanticum</name>
    <dbReference type="NCBI Taxonomy" id="357466"/>
    <lineage>
        <taxon>Eukaryota</taxon>
        <taxon>Viridiplantae</taxon>
        <taxon>Streptophyta</taxon>
        <taxon>Embryophyta</taxon>
        <taxon>Tracheophyta</taxon>
        <taxon>Spermatophyta</taxon>
        <taxon>Magnoliopsida</taxon>
        <taxon>Ranunculales</taxon>
        <taxon>Papaveraceae</taxon>
        <taxon>Papaveroideae</taxon>
        <taxon>Papaver</taxon>
    </lineage>
</organism>
<dbReference type="Pfam" id="PF03083">
    <property type="entry name" value="MtN3_slv"/>
    <property type="match status" value="1"/>
</dbReference>
<dbReference type="GO" id="GO:0051119">
    <property type="term" value="F:sugar transmembrane transporter activity"/>
    <property type="evidence" value="ECO:0007669"/>
    <property type="project" value="InterPro"/>
</dbReference>
<keyword evidence="3" id="KW-0813">Transport</keyword>
<evidence type="ECO:0000256" key="4">
    <source>
        <dbReference type="ARBA" id="ARBA00022475"/>
    </source>
</evidence>
<dbReference type="GO" id="GO:0005886">
    <property type="term" value="C:plasma membrane"/>
    <property type="evidence" value="ECO:0007669"/>
    <property type="project" value="UniProtKB-SubCell"/>
</dbReference>
<gene>
    <name evidence="11" type="ORF">MKW98_001607</name>
</gene>
<comment type="similarity">
    <text evidence="2">Belongs to the SWEET sugar transporter family.</text>
</comment>
<dbReference type="InterPro" id="IPR047664">
    <property type="entry name" value="SWEET"/>
</dbReference>
<evidence type="ECO:0000256" key="1">
    <source>
        <dbReference type="ARBA" id="ARBA00004651"/>
    </source>
</evidence>
<dbReference type="Proteomes" id="UP001202328">
    <property type="component" value="Unassembled WGS sequence"/>
</dbReference>